<dbReference type="EMBL" id="KB446536">
    <property type="protein sequence ID" value="EME47129.1"/>
    <property type="molecule type" value="Genomic_DNA"/>
</dbReference>
<accession>N1PY61</accession>
<dbReference type="HOGENOM" id="CLU_1758760_0_0_1"/>
<reference evidence="3" key="1">
    <citation type="journal article" date="2012" name="PLoS Genet.">
        <title>The genomes of the fungal plant pathogens Cladosporium fulvum and Dothistroma septosporum reveal adaptation to different hosts and lifestyles but also signatures of common ancestry.</title>
        <authorList>
            <person name="de Wit P.J.G.M."/>
            <person name="van der Burgt A."/>
            <person name="Oekmen B."/>
            <person name="Stergiopoulos I."/>
            <person name="Abd-Elsalam K.A."/>
            <person name="Aerts A.L."/>
            <person name="Bahkali A.H."/>
            <person name="Beenen H.G."/>
            <person name="Chettri P."/>
            <person name="Cox M.P."/>
            <person name="Datema E."/>
            <person name="de Vries R.P."/>
            <person name="Dhillon B."/>
            <person name="Ganley A.R."/>
            <person name="Griffiths S.A."/>
            <person name="Guo Y."/>
            <person name="Hamelin R.C."/>
            <person name="Henrissat B."/>
            <person name="Kabir M.S."/>
            <person name="Jashni M.K."/>
            <person name="Kema G."/>
            <person name="Klaubauf S."/>
            <person name="Lapidus A."/>
            <person name="Levasseur A."/>
            <person name="Lindquist E."/>
            <person name="Mehrabi R."/>
            <person name="Ohm R.A."/>
            <person name="Owen T.J."/>
            <person name="Salamov A."/>
            <person name="Schwelm A."/>
            <person name="Schijlen E."/>
            <person name="Sun H."/>
            <person name="van den Burg H.A."/>
            <person name="van Ham R.C.H.J."/>
            <person name="Zhang S."/>
            <person name="Goodwin S.B."/>
            <person name="Grigoriev I.V."/>
            <person name="Collemare J."/>
            <person name="Bradshaw R.E."/>
        </authorList>
    </citation>
    <scope>NUCLEOTIDE SEQUENCE [LARGE SCALE GENOMIC DNA]</scope>
    <source>
        <strain evidence="3">NZE10 / CBS 128990</strain>
    </source>
</reference>
<evidence type="ECO:0000256" key="1">
    <source>
        <dbReference type="SAM" id="MobiDB-lite"/>
    </source>
</evidence>
<sequence>MPSISQSPPDQLKDHAATPSRPASLAPTDTASILTAVEDEAGTRTPHALSLAPTLVETRTTYRGFSSEAAYLAAFNEWAESKRYIQQEDTALIGFYGTTTMEEFAARPRIEFGLSKKWKQRKEKKMQRQQTQQTQQPQQQQQRRQTVA</sequence>
<proteinExistence type="predicted"/>
<feature type="region of interest" description="Disordered" evidence="1">
    <location>
        <begin position="115"/>
        <end position="148"/>
    </location>
</feature>
<evidence type="ECO:0000313" key="2">
    <source>
        <dbReference type="EMBL" id="EME47129.1"/>
    </source>
</evidence>
<feature type="compositionally biased region" description="Low complexity" evidence="1">
    <location>
        <begin position="128"/>
        <end position="148"/>
    </location>
</feature>
<name>N1PY61_DOTSN</name>
<feature type="region of interest" description="Disordered" evidence="1">
    <location>
        <begin position="1"/>
        <end position="33"/>
    </location>
</feature>
<reference evidence="2 3" key="2">
    <citation type="journal article" date="2012" name="PLoS Pathog.">
        <title>Diverse lifestyles and strategies of plant pathogenesis encoded in the genomes of eighteen Dothideomycetes fungi.</title>
        <authorList>
            <person name="Ohm R.A."/>
            <person name="Feau N."/>
            <person name="Henrissat B."/>
            <person name="Schoch C.L."/>
            <person name="Horwitz B.A."/>
            <person name="Barry K.W."/>
            <person name="Condon B.J."/>
            <person name="Copeland A.C."/>
            <person name="Dhillon B."/>
            <person name="Glaser F."/>
            <person name="Hesse C.N."/>
            <person name="Kosti I."/>
            <person name="LaButti K."/>
            <person name="Lindquist E.A."/>
            <person name="Lucas S."/>
            <person name="Salamov A.A."/>
            <person name="Bradshaw R.E."/>
            <person name="Ciuffetti L."/>
            <person name="Hamelin R.C."/>
            <person name="Kema G.H.J."/>
            <person name="Lawrence C."/>
            <person name="Scott J.A."/>
            <person name="Spatafora J.W."/>
            <person name="Turgeon B.G."/>
            <person name="de Wit P.J.G.M."/>
            <person name="Zhong S."/>
            <person name="Goodwin S.B."/>
            <person name="Grigoriev I.V."/>
        </authorList>
    </citation>
    <scope>NUCLEOTIDE SEQUENCE [LARGE SCALE GENOMIC DNA]</scope>
    <source>
        <strain evidence="3">NZE10 / CBS 128990</strain>
    </source>
</reference>
<protein>
    <submittedName>
        <fullName evidence="2">Uncharacterized protein</fullName>
    </submittedName>
</protein>
<dbReference type="OMA" id="HEWAESK"/>
<dbReference type="OrthoDB" id="10031947at2759"/>
<dbReference type="AlphaFoldDB" id="N1PY61"/>
<gene>
    <name evidence="2" type="ORF">DOTSEDRAFT_20936</name>
</gene>
<dbReference type="Proteomes" id="UP000016933">
    <property type="component" value="Unassembled WGS sequence"/>
</dbReference>
<keyword evidence="3" id="KW-1185">Reference proteome</keyword>
<evidence type="ECO:0000313" key="3">
    <source>
        <dbReference type="Proteomes" id="UP000016933"/>
    </source>
</evidence>
<dbReference type="eggNOG" id="ENOG502T9J9">
    <property type="taxonomic scope" value="Eukaryota"/>
</dbReference>
<organism evidence="2 3">
    <name type="scientific">Dothistroma septosporum (strain NZE10 / CBS 128990)</name>
    <name type="common">Red band needle blight fungus</name>
    <name type="synonym">Mycosphaerella pini</name>
    <dbReference type="NCBI Taxonomy" id="675120"/>
    <lineage>
        <taxon>Eukaryota</taxon>
        <taxon>Fungi</taxon>
        <taxon>Dikarya</taxon>
        <taxon>Ascomycota</taxon>
        <taxon>Pezizomycotina</taxon>
        <taxon>Dothideomycetes</taxon>
        <taxon>Dothideomycetidae</taxon>
        <taxon>Mycosphaerellales</taxon>
        <taxon>Mycosphaerellaceae</taxon>
        <taxon>Dothistroma</taxon>
    </lineage>
</organism>
<feature type="compositionally biased region" description="Basic residues" evidence="1">
    <location>
        <begin position="116"/>
        <end position="127"/>
    </location>
</feature>